<gene>
    <name evidence="1" type="ordered locus">Pmen_0110</name>
</gene>
<dbReference type="AlphaFoldDB" id="A4XNG8"/>
<dbReference type="STRING" id="399739.Pmen_0110"/>
<reference evidence="1" key="1">
    <citation type="submission" date="2007-04" db="EMBL/GenBank/DDBJ databases">
        <title>Complete sequence of Pseudomonas mendocina ymp.</title>
        <authorList>
            <consortium name="US DOE Joint Genome Institute"/>
            <person name="Copeland A."/>
            <person name="Lucas S."/>
            <person name="Lapidus A."/>
            <person name="Barry K."/>
            <person name="Glavina del Rio T."/>
            <person name="Dalin E."/>
            <person name="Tice H."/>
            <person name="Pitluck S."/>
            <person name="Kiss H."/>
            <person name="Brettin T."/>
            <person name="Detter J.C."/>
            <person name="Bruce D."/>
            <person name="Han C."/>
            <person name="Schmutz J."/>
            <person name="Larimer F."/>
            <person name="Land M."/>
            <person name="Hauser L."/>
            <person name="Kyrpides N."/>
            <person name="Mikhailova N."/>
            <person name="Hersman L."/>
            <person name="Dubois J."/>
            <person name="Maurice P."/>
            <person name="Richardson P."/>
        </authorList>
    </citation>
    <scope>NUCLEOTIDE SEQUENCE [LARGE SCALE GENOMIC DNA]</scope>
    <source>
        <strain evidence="1">Ymp</strain>
    </source>
</reference>
<protein>
    <submittedName>
        <fullName evidence="1">Uncharacterized protein</fullName>
    </submittedName>
</protein>
<sequence>MMRIFFVLVFSICFPLVVNGSESHMPIFMCKTKNNKNIEVYRDGDMVTYSFGRSDYPPELKLTRSMADLEVAIGSVSGNEISNSITFSNGVYAYRVMTTINKVSATQEPRHGVLVKKKTKYLAYIDCVPETVQGSLLDLE</sequence>
<dbReference type="eggNOG" id="ENOG5032YQ1">
    <property type="taxonomic scope" value="Bacteria"/>
</dbReference>
<evidence type="ECO:0000313" key="1">
    <source>
        <dbReference type="EMBL" id="ABP82884.1"/>
    </source>
</evidence>
<organism evidence="1">
    <name type="scientific">Ectopseudomonas mendocina (strain ymp)</name>
    <name type="common">Pseudomonas mendocina</name>
    <dbReference type="NCBI Taxonomy" id="399739"/>
    <lineage>
        <taxon>Bacteria</taxon>
        <taxon>Pseudomonadati</taxon>
        <taxon>Pseudomonadota</taxon>
        <taxon>Gammaproteobacteria</taxon>
        <taxon>Pseudomonadales</taxon>
        <taxon>Pseudomonadaceae</taxon>
        <taxon>Ectopseudomonas</taxon>
    </lineage>
</organism>
<dbReference type="KEGG" id="pmy:Pmen_0110"/>
<proteinExistence type="predicted"/>
<name>A4XNG8_ECTM1</name>
<dbReference type="HOGENOM" id="CLU_1833028_0_0_6"/>
<dbReference type="EMBL" id="CP000680">
    <property type="protein sequence ID" value="ABP82884.1"/>
    <property type="molecule type" value="Genomic_DNA"/>
</dbReference>
<accession>A4XNG8</accession>